<reference evidence="1 2" key="1">
    <citation type="submission" date="2015-04" db="EMBL/GenBank/DDBJ databases">
        <title>Complete genome sequence of Schizopora paradoxa KUC8140, a cosmopolitan wood degrader in East Asia.</title>
        <authorList>
            <consortium name="DOE Joint Genome Institute"/>
            <person name="Min B."/>
            <person name="Park H."/>
            <person name="Jang Y."/>
            <person name="Kim J.-J."/>
            <person name="Kim K.H."/>
            <person name="Pangilinan J."/>
            <person name="Lipzen A."/>
            <person name="Riley R."/>
            <person name="Grigoriev I.V."/>
            <person name="Spatafora J.W."/>
            <person name="Choi I.-G."/>
        </authorList>
    </citation>
    <scope>NUCLEOTIDE SEQUENCE [LARGE SCALE GENOMIC DNA]</scope>
    <source>
        <strain evidence="1 2">KUC8140</strain>
    </source>
</reference>
<sequence>MDRQLHIPPSCFPFPHSIILHSSLPSACCHALLRSTCLYFTLHLFRGRYPCYDIATAVLYRRKVGAPLSLCQPPPCRLLAVACIWADALQRRNLRRGLSSAYAGSVVATRRPCSDRGSTVSPLTSGGSPTNMRLHILDAIPCLTHPHPSASPTIRPSPSTTVDRQSLNHAYILG</sequence>
<proteinExistence type="predicted"/>
<keyword evidence="2" id="KW-1185">Reference proteome</keyword>
<dbReference type="Proteomes" id="UP000053477">
    <property type="component" value="Unassembled WGS sequence"/>
</dbReference>
<accession>A0A0H2RAB8</accession>
<dbReference type="InParanoid" id="A0A0H2RAB8"/>
<evidence type="ECO:0000313" key="2">
    <source>
        <dbReference type="Proteomes" id="UP000053477"/>
    </source>
</evidence>
<dbReference type="AlphaFoldDB" id="A0A0H2RAB8"/>
<organism evidence="1 2">
    <name type="scientific">Schizopora paradoxa</name>
    <dbReference type="NCBI Taxonomy" id="27342"/>
    <lineage>
        <taxon>Eukaryota</taxon>
        <taxon>Fungi</taxon>
        <taxon>Dikarya</taxon>
        <taxon>Basidiomycota</taxon>
        <taxon>Agaricomycotina</taxon>
        <taxon>Agaricomycetes</taxon>
        <taxon>Hymenochaetales</taxon>
        <taxon>Schizoporaceae</taxon>
        <taxon>Schizopora</taxon>
    </lineage>
</organism>
<evidence type="ECO:0000313" key="1">
    <source>
        <dbReference type="EMBL" id="KLO08800.1"/>
    </source>
</evidence>
<gene>
    <name evidence="1" type="ORF">SCHPADRAFT_594801</name>
</gene>
<protein>
    <submittedName>
        <fullName evidence="1">Uncharacterized protein</fullName>
    </submittedName>
</protein>
<dbReference type="EMBL" id="KQ086077">
    <property type="protein sequence ID" value="KLO08800.1"/>
    <property type="molecule type" value="Genomic_DNA"/>
</dbReference>
<name>A0A0H2RAB8_9AGAM</name>